<proteinExistence type="predicted"/>
<dbReference type="InterPro" id="IPR014880">
    <property type="entry name" value="SoxZ_dom"/>
</dbReference>
<dbReference type="Pfam" id="PF13501">
    <property type="entry name" value="SoxY"/>
    <property type="match status" value="1"/>
</dbReference>
<evidence type="ECO:0000259" key="3">
    <source>
        <dbReference type="Pfam" id="PF13501"/>
    </source>
</evidence>
<dbReference type="Gene3D" id="2.60.40.2470">
    <property type="entry name" value="SoxY domain"/>
    <property type="match status" value="1"/>
</dbReference>
<evidence type="ECO:0000313" key="4">
    <source>
        <dbReference type="EMBL" id="ASG25364.1"/>
    </source>
</evidence>
<gene>
    <name evidence="4" type="ORF">Y958_31000</name>
</gene>
<evidence type="ECO:0000313" key="5">
    <source>
        <dbReference type="Proteomes" id="UP000197153"/>
    </source>
</evidence>
<dbReference type="KEGG" id="nao:Y958_31000"/>
<keyword evidence="1" id="KW-0732">Signal</keyword>
<dbReference type="RefSeq" id="WP_088875728.1">
    <property type="nucleotide sequence ID" value="NZ_CP022113.1"/>
</dbReference>
<accession>A0A248K4H9</accession>
<dbReference type="Pfam" id="PF08770">
    <property type="entry name" value="SoxZ"/>
    <property type="match status" value="1"/>
</dbReference>
<dbReference type="InterPro" id="IPR030831">
    <property type="entry name" value="Fuse-rel_SoxYZ"/>
</dbReference>
<evidence type="ECO:0000259" key="2">
    <source>
        <dbReference type="Pfam" id="PF08770"/>
    </source>
</evidence>
<dbReference type="Gene3D" id="2.60.40.10">
    <property type="entry name" value="Immunoglobulins"/>
    <property type="match status" value="1"/>
</dbReference>
<feature type="signal peptide" evidence="1">
    <location>
        <begin position="1"/>
        <end position="22"/>
    </location>
</feature>
<dbReference type="InterPro" id="IPR014756">
    <property type="entry name" value="Ig_E-set"/>
</dbReference>
<dbReference type="NCBIfam" id="TIGR04557">
    <property type="entry name" value="fuse_rel_SoxYZ"/>
    <property type="match status" value="1"/>
</dbReference>
<sequence>MKSRLFALVLLSILAAPLFARAEDPAADAARWQDLRQTLFAAHPLTPAKGQIMLDAPDRAMDAALVPVTVTLDPTLSLKALYLVVDNNPAPLVGTFHFGPAAVPAQVKTRIRVDAYTHMHAVAETTDGHWFVTERYIKAAGGCSAPATKDAALAMERLGQMRLKTVTEGPAGLPKGAVTAQLLISHPNYNGMQMDQVTRNYTPARFVRDVTVKSGDALVFTLEADISLSEDPALTFSYRPQGPLAVTVRDSTDTTFSHTFQGDDKG</sequence>
<feature type="domain" description="Sulphur oxidation protein SoxZ" evidence="2">
    <location>
        <begin position="176"/>
        <end position="260"/>
    </location>
</feature>
<dbReference type="Proteomes" id="UP000197153">
    <property type="component" value="Chromosome 4"/>
</dbReference>
<protein>
    <submittedName>
        <fullName evidence="4">Quinoprotein dehydrogenase-associated SoxYZ-like carrier</fullName>
    </submittedName>
</protein>
<dbReference type="SUPFAM" id="SSF81296">
    <property type="entry name" value="E set domains"/>
    <property type="match status" value="1"/>
</dbReference>
<reference evidence="4 5" key="1">
    <citation type="submission" date="2017-06" db="EMBL/GenBank/DDBJ databases">
        <title>Complete genome sequence of Nitrospirillum amazonense strain CBAmC, an endophytic nitrogen-fixing and plant growth-promoting bacterium, isolated from sugarcane.</title>
        <authorList>
            <person name="Schwab S."/>
            <person name="dos Santos Teixeira K.R."/>
            <person name="Simoes Araujo J.L."/>
            <person name="Soares Vidal M."/>
            <person name="Borges de Freitas H.R."/>
            <person name="Rivello Crivelaro A.L."/>
            <person name="Bueno de Camargo Nunes A."/>
            <person name="dos Santos C.M."/>
            <person name="Palmeira da Silva Rosa D."/>
            <person name="da Silva Padilha D."/>
            <person name="da Silva E."/>
            <person name="Araujo Terra L."/>
            <person name="Soares Mendes V."/>
            <person name="Farinelli L."/>
            <person name="Magalhaes Cruz L."/>
            <person name="Baldani J.I."/>
        </authorList>
    </citation>
    <scope>NUCLEOTIDE SEQUENCE [LARGE SCALE GENOMIC DNA]</scope>
    <source>
        <strain evidence="4 5">CBAmC</strain>
    </source>
</reference>
<keyword evidence="5" id="KW-1185">Reference proteome</keyword>
<dbReference type="InterPro" id="IPR038162">
    <property type="entry name" value="SoxY_sf"/>
</dbReference>
<organism evidence="4 5">
    <name type="scientific">Nitrospirillum viridazoti CBAmc</name>
    <dbReference type="NCBI Taxonomy" id="1441467"/>
    <lineage>
        <taxon>Bacteria</taxon>
        <taxon>Pseudomonadati</taxon>
        <taxon>Pseudomonadota</taxon>
        <taxon>Alphaproteobacteria</taxon>
        <taxon>Rhodospirillales</taxon>
        <taxon>Azospirillaceae</taxon>
        <taxon>Nitrospirillum</taxon>
        <taxon>Nitrospirillum viridazoti</taxon>
    </lineage>
</organism>
<name>A0A248K4H9_9PROT</name>
<dbReference type="EMBL" id="CP022113">
    <property type="protein sequence ID" value="ASG25364.1"/>
    <property type="molecule type" value="Genomic_DNA"/>
</dbReference>
<dbReference type="InterPro" id="IPR032711">
    <property type="entry name" value="SoxY"/>
</dbReference>
<evidence type="ECO:0000256" key="1">
    <source>
        <dbReference type="SAM" id="SignalP"/>
    </source>
</evidence>
<dbReference type="AlphaFoldDB" id="A0A248K4H9"/>
<dbReference type="InterPro" id="IPR013783">
    <property type="entry name" value="Ig-like_fold"/>
</dbReference>
<feature type="chain" id="PRO_5012467761" evidence="1">
    <location>
        <begin position="23"/>
        <end position="266"/>
    </location>
</feature>
<feature type="domain" description="Ig-like SoxY" evidence="3">
    <location>
        <begin position="37"/>
        <end position="143"/>
    </location>
</feature>